<dbReference type="CDD" id="cd21220">
    <property type="entry name" value="CH_PLS_FIM_rpt4"/>
    <property type="match status" value="1"/>
</dbReference>
<dbReference type="CDD" id="cd01450">
    <property type="entry name" value="vWFA_subfamily_ECM"/>
    <property type="match status" value="1"/>
</dbReference>
<evidence type="ECO:0008006" key="9">
    <source>
        <dbReference type="Google" id="ProtNLM"/>
    </source>
</evidence>
<name>A0AB34IKS3_PRYPA</name>
<evidence type="ECO:0000259" key="5">
    <source>
        <dbReference type="PROSITE" id="PS50021"/>
    </source>
</evidence>
<keyword evidence="1" id="KW-0677">Repeat</keyword>
<dbReference type="InterPro" id="IPR001202">
    <property type="entry name" value="WW_dom"/>
</dbReference>
<dbReference type="InterPro" id="IPR036465">
    <property type="entry name" value="vWFA_dom_sf"/>
</dbReference>
<dbReference type="InterPro" id="IPR036872">
    <property type="entry name" value="CH_dom_sf"/>
</dbReference>
<dbReference type="PANTHER" id="PTHR19961">
    <property type="entry name" value="FIMBRIN/PLASTIN"/>
    <property type="match status" value="1"/>
</dbReference>
<evidence type="ECO:0000256" key="3">
    <source>
        <dbReference type="SAM" id="MobiDB-lite"/>
    </source>
</evidence>
<sequence>MAAVCGSSLTGSSVGQPNIGGTAAPDSVVSFTAALDTEVTFATCGSSFDTTLRLHAGTASGSLLAYCDGASAIGGGAAGFSCDACPGGLGERLTVWLEAGTYAAAVEGPDYVWVVHGNSNYNGVTAGCVQSTATTYLGVQIAAQCCESGECRRIDSQNECIAGDAGDGFVETTWHEARLRCALRGYTLCGADDPDGGSCSGAGCSYNRLYVWTSMTCPPPSAPPPPPLPPPPSPIPLPPPSPSPPPPPPSPAPPPPSPPRPPSAPPPSPLPSGPPPPRPSSPLPPSLAPPPPSLPPAPPPCAIEMDLVLVLDKSGSMEGLTRDVEQLAQTLISQFIIGPNLTRIAIVEFSDDAHVVSPLIAEPDEIATNLANLSAPGGWTSISDGLLAGLELIENGGKPCVGLRCVMLLLTDGVQTVDGGEPAAVNASAVVKDHGVVLFAVGFGTASPDTLDAISSDPDSEHSFFGANITEIQSHFQDAFCTLVASPPSAELAEERQRLTQTELEEPSLSRISTAAELPPSALQEEEVPPAEILSSDALSDLEMKTVLDWVSTLLAGDPLIPPSAFSSVDTLLRTIPDGLLLSSVLAKVNADVLDTRALNVAGPNEQLSPELQMQNHTLMINAATSIACCLPGLNPSQLMNAQDNKQVVMHQLLKLQQHGLYRQLTLLPTAEFLALAKPGETLAHLRRTPPEELMTRWINRHLRTYISLHPEHRELLPTDILVSKLEGDLSIPLAMVLHQTSLQLCRNLLPTTTLASGGDVPPLPPGWVEVNNHESGLPYFWNSSTGESTWERPSQTILPTTPLDTNATAMEETATSAPVKLNVTREQLQTAPLFSSDAAEGLPKSFWNATPEDRARQVVEHARAVGGDTVFPTAAADLVSANNRMTVGFIASVMGNLAGKEEETSVAKDESEDEREERLFKMWIGSLGVGLQMNNLYEDCRSGIPLLTVVDHLMPGTVDWKQVIQNPKSIFERTENCNYAIECAKRIAAVKVVGIAGSDIADGKPKLTLAIWWQLMRKDLMKFLDALDVDAPHVMHWANAKVRNAGCPLQMTKFSDPMLTNGVFLLTLLKAIAPDCVDDEKVTSGYSDMEAQLNARYVVSVAHKMGCRVFILWEDIVQARPKMILSLLAAALVIDMRRNGVTKDRIIQMAIEAGALADETDSTQLHIGSGAHTKNRKGALSALWDMILRVLGLDQSRASQILVDEPSSPVEHSSMESKLDVAAGQPANPLNAAKSFATKRSAPVQLRLPPIQGDASSKSIKGSQKFSLAADLAQESPPSSVSFAAQSSQKVPSAVSLAQASPTISDLASSSSGKSSRGLQTQSSTMAQCDAGRSGTLVDDAPLSATKAKSSILTNATQSDDLQLPPMLDEKSIKSLAQSKSAKSLKALPRETLSRKASSKEKRDQPFMDPLQRRPSFLTTNI</sequence>
<evidence type="ECO:0000259" key="6">
    <source>
        <dbReference type="PROSITE" id="PS50234"/>
    </source>
</evidence>
<dbReference type="Pfam" id="PF00397">
    <property type="entry name" value="WW"/>
    <property type="match status" value="1"/>
</dbReference>
<feature type="region of interest" description="Disordered" evidence="3">
    <location>
        <begin position="218"/>
        <end position="299"/>
    </location>
</feature>
<dbReference type="CDD" id="cd00201">
    <property type="entry name" value="WW"/>
    <property type="match status" value="1"/>
</dbReference>
<feature type="domain" description="Calponin-homology (CH)" evidence="5">
    <location>
        <begin position="541"/>
        <end position="661"/>
    </location>
</feature>
<organism evidence="7 8">
    <name type="scientific">Prymnesium parvum</name>
    <name type="common">Toxic golden alga</name>
    <dbReference type="NCBI Taxonomy" id="97485"/>
    <lineage>
        <taxon>Eukaryota</taxon>
        <taxon>Haptista</taxon>
        <taxon>Haptophyta</taxon>
        <taxon>Prymnesiophyceae</taxon>
        <taxon>Prymnesiales</taxon>
        <taxon>Prymnesiaceae</taxon>
        <taxon>Prymnesium</taxon>
    </lineage>
</organism>
<dbReference type="CDD" id="cd21219">
    <property type="entry name" value="CH_PLS_FIM_rpt3"/>
    <property type="match status" value="1"/>
</dbReference>
<dbReference type="SUPFAM" id="SSF47576">
    <property type="entry name" value="Calponin-homology domain, CH-domain"/>
    <property type="match status" value="2"/>
</dbReference>
<dbReference type="Gene3D" id="2.20.70.10">
    <property type="match status" value="1"/>
</dbReference>
<feature type="region of interest" description="Disordered" evidence="3">
    <location>
        <begin position="1305"/>
        <end position="1342"/>
    </location>
</feature>
<feature type="domain" description="WW" evidence="4">
    <location>
        <begin position="762"/>
        <end position="796"/>
    </location>
</feature>
<feature type="domain" description="Calponin-homology (CH)" evidence="5">
    <location>
        <begin position="1029"/>
        <end position="1137"/>
    </location>
</feature>
<dbReference type="Gene3D" id="3.40.50.410">
    <property type="entry name" value="von Willebrand factor, type A domain"/>
    <property type="match status" value="1"/>
</dbReference>
<dbReference type="SUPFAM" id="SSF51045">
    <property type="entry name" value="WW domain"/>
    <property type="match status" value="1"/>
</dbReference>
<feature type="compositionally biased region" description="Basic and acidic residues" evidence="3">
    <location>
        <begin position="1389"/>
        <end position="1407"/>
    </location>
</feature>
<keyword evidence="8" id="KW-1185">Reference proteome</keyword>
<dbReference type="EMBL" id="JBGBPQ010000024">
    <property type="protein sequence ID" value="KAL1499790.1"/>
    <property type="molecule type" value="Genomic_DNA"/>
</dbReference>
<dbReference type="SMART" id="SM00033">
    <property type="entry name" value="CH"/>
    <property type="match status" value="3"/>
</dbReference>
<dbReference type="GO" id="GO:0051015">
    <property type="term" value="F:actin filament binding"/>
    <property type="evidence" value="ECO:0007669"/>
    <property type="project" value="InterPro"/>
</dbReference>
<dbReference type="PRINTS" id="PR01217">
    <property type="entry name" value="PRICHEXTENSN"/>
</dbReference>
<feature type="domain" description="VWFA" evidence="6">
    <location>
        <begin position="306"/>
        <end position="480"/>
    </location>
</feature>
<feature type="compositionally biased region" description="Low complexity" evidence="3">
    <location>
        <begin position="1375"/>
        <end position="1388"/>
    </location>
</feature>
<gene>
    <name evidence="7" type="ORF">AB1Y20_012475</name>
</gene>
<dbReference type="GO" id="GO:0005737">
    <property type="term" value="C:cytoplasm"/>
    <property type="evidence" value="ECO:0007669"/>
    <property type="project" value="TreeGrafter"/>
</dbReference>
<dbReference type="GO" id="GO:0032432">
    <property type="term" value="C:actin filament bundle"/>
    <property type="evidence" value="ECO:0007669"/>
    <property type="project" value="TreeGrafter"/>
</dbReference>
<protein>
    <recommendedName>
        <fullName evidence="9">Calmodulin</fullName>
    </recommendedName>
</protein>
<dbReference type="SMART" id="SM00456">
    <property type="entry name" value="WW"/>
    <property type="match status" value="1"/>
</dbReference>
<dbReference type="GO" id="GO:0051639">
    <property type="term" value="P:actin filament network formation"/>
    <property type="evidence" value="ECO:0007669"/>
    <property type="project" value="TreeGrafter"/>
</dbReference>
<dbReference type="Gene3D" id="1.10.418.10">
    <property type="entry name" value="Calponin-like domain"/>
    <property type="match status" value="3"/>
</dbReference>
<feature type="compositionally biased region" description="Polar residues" evidence="3">
    <location>
        <begin position="1318"/>
        <end position="1328"/>
    </location>
</feature>
<dbReference type="Pfam" id="PF00307">
    <property type="entry name" value="CH"/>
    <property type="match status" value="2"/>
</dbReference>
<dbReference type="PROSITE" id="PS50021">
    <property type="entry name" value="CH"/>
    <property type="match status" value="3"/>
</dbReference>
<feature type="compositionally biased region" description="Low complexity" evidence="3">
    <location>
        <begin position="1306"/>
        <end position="1317"/>
    </location>
</feature>
<dbReference type="InterPro" id="IPR001715">
    <property type="entry name" value="CH_dom"/>
</dbReference>
<dbReference type="GO" id="GO:0051017">
    <property type="term" value="P:actin filament bundle assembly"/>
    <property type="evidence" value="ECO:0007669"/>
    <property type="project" value="InterPro"/>
</dbReference>
<dbReference type="Proteomes" id="UP001515480">
    <property type="component" value="Unassembled WGS sequence"/>
</dbReference>
<evidence type="ECO:0000259" key="4">
    <source>
        <dbReference type="PROSITE" id="PS50020"/>
    </source>
</evidence>
<dbReference type="InterPro" id="IPR036020">
    <property type="entry name" value="WW_dom_sf"/>
</dbReference>
<dbReference type="PANTHER" id="PTHR19961:SF18">
    <property type="entry name" value="FI19014P1"/>
    <property type="match status" value="1"/>
</dbReference>
<evidence type="ECO:0000313" key="7">
    <source>
        <dbReference type="EMBL" id="KAL1499790.1"/>
    </source>
</evidence>
<accession>A0AB34IKS3</accession>
<dbReference type="PROSITE" id="PS50020">
    <property type="entry name" value="WW_DOMAIN_2"/>
    <property type="match status" value="1"/>
</dbReference>
<evidence type="ECO:0000256" key="2">
    <source>
        <dbReference type="ARBA" id="ARBA00023203"/>
    </source>
</evidence>
<dbReference type="InterPro" id="IPR002035">
    <property type="entry name" value="VWF_A"/>
</dbReference>
<comment type="caution">
    <text evidence="7">The sequence shown here is derived from an EMBL/GenBank/DDBJ whole genome shotgun (WGS) entry which is preliminary data.</text>
</comment>
<evidence type="ECO:0000256" key="1">
    <source>
        <dbReference type="ARBA" id="ARBA00022737"/>
    </source>
</evidence>
<proteinExistence type="predicted"/>
<evidence type="ECO:0000313" key="8">
    <source>
        <dbReference type="Proteomes" id="UP001515480"/>
    </source>
</evidence>
<dbReference type="InterPro" id="IPR039959">
    <property type="entry name" value="Fimbrin/Plastin"/>
</dbReference>
<dbReference type="PROSITE" id="PS50234">
    <property type="entry name" value="VWFA"/>
    <property type="match status" value="1"/>
</dbReference>
<dbReference type="SMART" id="SM00327">
    <property type="entry name" value="VWA"/>
    <property type="match status" value="1"/>
</dbReference>
<dbReference type="GO" id="GO:0005884">
    <property type="term" value="C:actin filament"/>
    <property type="evidence" value="ECO:0007669"/>
    <property type="project" value="TreeGrafter"/>
</dbReference>
<feature type="region of interest" description="Disordered" evidence="3">
    <location>
        <begin position="1372"/>
        <end position="1423"/>
    </location>
</feature>
<dbReference type="SUPFAM" id="SSF53300">
    <property type="entry name" value="vWA-like"/>
    <property type="match status" value="1"/>
</dbReference>
<feature type="domain" description="Calponin-homology (CH)" evidence="5">
    <location>
        <begin position="915"/>
        <end position="1021"/>
    </location>
</feature>
<keyword evidence="2" id="KW-0009">Actin-binding</keyword>
<dbReference type="PROSITE" id="PS01159">
    <property type="entry name" value="WW_DOMAIN_1"/>
    <property type="match status" value="1"/>
</dbReference>
<dbReference type="Pfam" id="PF00092">
    <property type="entry name" value="VWA"/>
    <property type="match status" value="1"/>
</dbReference>
<reference evidence="7 8" key="1">
    <citation type="journal article" date="2024" name="Science">
        <title>Giant polyketide synthase enzymes in the biosynthesis of giant marine polyether toxins.</title>
        <authorList>
            <person name="Fallon T.R."/>
            <person name="Shende V.V."/>
            <person name="Wierzbicki I.H."/>
            <person name="Pendleton A.L."/>
            <person name="Watervoot N.F."/>
            <person name="Auber R.P."/>
            <person name="Gonzalez D.J."/>
            <person name="Wisecaver J.H."/>
            <person name="Moore B.S."/>
        </authorList>
    </citation>
    <scope>NUCLEOTIDE SEQUENCE [LARGE SCALE GENOMIC DNA]</scope>
    <source>
        <strain evidence="7 8">12B1</strain>
    </source>
</reference>